<organism evidence="4 5">
    <name type="scientific">Amycolatopsis speibonae</name>
    <dbReference type="NCBI Taxonomy" id="1450224"/>
    <lineage>
        <taxon>Bacteria</taxon>
        <taxon>Bacillati</taxon>
        <taxon>Actinomycetota</taxon>
        <taxon>Actinomycetes</taxon>
        <taxon>Pseudonocardiales</taxon>
        <taxon>Pseudonocardiaceae</taxon>
        <taxon>Amycolatopsis</taxon>
    </lineage>
</organism>
<evidence type="ECO:0000256" key="1">
    <source>
        <dbReference type="SAM" id="MobiDB-lite"/>
    </source>
</evidence>
<keyword evidence="3" id="KW-0732">Signal</keyword>
<feature type="chain" id="PRO_5046949120" evidence="3">
    <location>
        <begin position="27"/>
        <end position="237"/>
    </location>
</feature>
<evidence type="ECO:0000256" key="2">
    <source>
        <dbReference type="SAM" id="Phobius"/>
    </source>
</evidence>
<dbReference type="InterPro" id="IPR036779">
    <property type="entry name" value="LysM_dom_sf"/>
</dbReference>
<feature type="transmembrane region" description="Helical" evidence="2">
    <location>
        <begin position="135"/>
        <end position="154"/>
    </location>
</feature>
<feature type="signal peptide" evidence="3">
    <location>
        <begin position="1"/>
        <end position="26"/>
    </location>
</feature>
<feature type="compositionally biased region" description="Pro residues" evidence="1">
    <location>
        <begin position="110"/>
        <end position="120"/>
    </location>
</feature>
<dbReference type="Gene3D" id="3.10.350.10">
    <property type="entry name" value="LysM domain"/>
    <property type="match status" value="1"/>
</dbReference>
<dbReference type="RefSeq" id="WP_378239291.1">
    <property type="nucleotide sequence ID" value="NZ_JBHRWK010000019.1"/>
</dbReference>
<gene>
    <name evidence="4" type="ORF">ACFOSH_14095</name>
</gene>
<name>A0ABV7NWH8_9PSEU</name>
<protein>
    <submittedName>
        <fullName evidence="4">LysM peptidoglycan-binding domain-containing protein</fullName>
    </submittedName>
</protein>
<reference evidence="5" key="1">
    <citation type="journal article" date="2019" name="Int. J. Syst. Evol. Microbiol.">
        <title>The Global Catalogue of Microorganisms (GCM) 10K type strain sequencing project: providing services to taxonomists for standard genome sequencing and annotation.</title>
        <authorList>
            <consortium name="The Broad Institute Genomics Platform"/>
            <consortium name="The Broad Institute Genome Sequencing Center for Infectious Disease"/>
            <person name="Wu L."/>
            <person name="Ma J."/>
        </authorList>
    </citation>
    <scope>NUCLEOTIDE SEQUENCE [LARGE SCALE GENOMIC DNA]</scope>
    <source>
        <strain evidence="5">CGMCC 4.7676</strain>
    </source>
</reference>
<keyword evidence="2" id="KW-1133">Transmembrane helix</keyword>
<accession>A0ABV7NWH8</accession>
<evidence type="ECO:0000256" key="3">
    <source>
        <dbReference type="SAM" id="SignalP"/>
    </source>
</evidence>
<evidence type="ECO:0000313" key="5">
    <source>
        <dbReference type="Proteomes" id="UP001595645"/>
    </source>
</evidence>
<evidence type="ECO:0000313" key="4">
    <source>
        <dbReference type="EMBL" id="MFC3450567.1"/>
    </source>
</evidence>
<dbReference type="Proteomes" id="UP001595645">
    <property type="component" value="Unassembled WGS sequence"/>
</dbReference>
<sequence length="237" mass="24508">MAAHRVLTSFALAVLFAGSLGGLAQAQERPSGAVVKYFVVPFSAIPDENTLFRIAEQTLGAGARYPEIFRLNEGRIRPDGTAFTDPASIQPGQVLQLPSDARGAIDGPLPAVPAAPPPLPAQTATPAASATSGSLVASLATGIGGALLGLLGGLRLRRAWVRRTPASPEPDPLDFPPSTGTLDLPWQPGGHAYFFLSAADTQVIAAVPADARVTVTVMTAPLPKPLVIDMPEDRGPQ</sequence>
<keyword evidence="2" id="KW-0812">Transmembrane</keyword>
<keyword evidence="2" id="KW-0472">Membrane</keyword>
<keyword evidence="5" id="KW-1185">Reference proteome</keyword>
<feature type="region of interest" description="Disordered" evidence="1">
    <location>
        <begin position="106"/>
        <end position="126"/>
    </location>
</feature>
<dbReference type="EMBL" id="JBHRWK010000019">
    <property type="protein sequence ID" value="MFC3450567.1"/>
    <property type="molecule type" value="Genomic_DNA"/>
</dbReference>
<comment type="caution">
    <text evidence="4">The sequence shown here is derived from an EMBL/GenBank/DDBJ whole genome shotgun (WGS) entry which is preliminary data.</text>
</comment>
<proteinExistence type="predicted"/>